<evidence type="ECO:0000259" key="7">
    <source>
        <dbReference type="Pfam" id="PF00248"/>
    </source>
</evidence>
<dbReference type="InterPro" id="IPR020471">
    <property type="entry name" value="AKR"/>
</dbReference>
<dbReference type="InterPro" id="IPR044496">
    <property type="entry name" value="AKR3G"/>
</dbReference>
<evidence type="ECO:0000256" key="3">
    <source>
        <dbReference type="ARBA" id="ARBA00023002"/>
    </source>
</evidence>
<gene>
    <name evidence="8" type="ORF">C7S20_16460</name>
</gene>
<dbReference type="SUPFAM" id="SSF51430">
    <property type="entry name" value="NAD(P)-linked oxidoreductase"/>
    <property type="match status" value="1"/>
</dbReference>
<name>A0A2R3Z8Y3_9FLAO</name>
<feature type="active site" description="Proton donor" evidence="4">
    <location>
        <position position="48"/>
    </location>
</feature>
<evidence type="ECO:0000256" key="5">
    <source>
        <dbReference type="PIRSR" id="PIRSR000097-2"/>
    </source>
</evidence>
<dbReference type="InterPro" id="IPR036812">
    <property type="entry name" value="NAD(P)_OxRdtase_dom_sf"/>
</dbReference>
<evidence type="ECO:0000256" key="4">
    <source>
        <dbReference type="PIRSR" id="PIRSR000097-1"/>
    </source>
</evidence>
<evidence type="ECO:0000313" key="9">
    <source>
        <dbReference type="Proteomes" id="UP000241507"/>
    </source>
</evidence>
<dbReference type="PRINTS" id="PR00069">
    <property type="entry name" value="ALDKETRDTASE"/>
</dbReference>
<feature type="site" description="Lowers pKa of active site Tyr" evidence="6">
    <location>
        <position position="77"/>
    </location>
</feature>
<comment type="similarity">
    <text evidence="1">Belongs to the aldo/keto reductase family.</text>
</comment>
<dbReference type="PIRSF" id="PIRSF000097">
    <property type="entry name" value="AKR"/>
    <property type="match status" value="1"/>
</dbReference>
<keyword evidence="3" id="KW-0560">Oxidoreductase</keyword>
<dbReference type="Proteomes" id="UP000241507">
    <property type="component" value="Chromosome"/>
</dbReference>
<dbReference type="EMBL" id="CP028136">
    <property type="protein sequence ID" value="AVR46729.1"/>
    <property type="molecule type" value="Genomic_DNA"/>
</dbReference>
<feature type="domain" description="NADP-dependent oxidoreductase" evidence="7">
    <location>
        <begin position="15"/>
        <end position="292"/>
    </location>
</feature>
<dbReference type="Pfam" id="PF00248">
    <property type="entry name" value="Aldo_ket_red"/>
    <property type="match status" value="1"/>
</dbReference>
<protein>
    <submittedName>
        <fullName evidence="8">Aldehyde oxidoreductase</fullName>
    </submittedName>
</protein>
<sequence length="316" mass="36240">MKQLKFKNGDSMDAIGLGTWKSDKGKVTDAVRIALENGYRHIDCAATYGNEKEVGDALVEVFGKGEIKRKEVWVTSKLWNNAHKKEDVIPALKKTLEDLQLEYLDLYLIHWPVAFKPEINGFPEGPDDYLSLEEVPLIETWNEMIKAQKDGLVKHIGVSNFSRQKLQRLMAQTDHHPEMNQVEMHPYLQQKNLLEFCNKNSIRVTAYSPLGSGDRPDNLKADNEPSLLENPVIKEIAEKHEASAGQILIKWSVQRGTAVIPKSTNEKRIKENLESDKIQLDEKDMKKIADLDRHYRYVTGKFFEVEGNSYQNIYDD</sequence>
<dbReference type="InterPro" id="IPR023210">
    <property type="entry name" value="NADP_OxRdtase_dom"/>
</dbReference>
<keyword evidence="9" id="KW-1185">Reference proteome</keyword>
<reference evidence="9" key="1">
    <citation type="submission" date="2018-03" db="EMBL/GenBank/DDBJ databases">
        <title>Gramella fulva sp. nov., isolated from a dry surface of tidal flat.</title>
        <authorList>
            <person name="Hwang S.H."/>
            <person name="Hwang W.M."/>
            <person name="Kang K."/>
            <person name="Ahn T.-Y."/>
        </authorList>
    </citation>
    <scope>NUCLEOTIDE SEQUENCE [LARGE SCALE GENOMIC DNA]</scope>
    <source>
        <strain evidence="9">SH35</strain>
    </source>
</reference>
<dbReference type="OrthoDB" id="9804790at2"/>
<dbReference type="PANTHER" id="PTHR11732">
    <property type="entry name" value="ALDO/KETO REDUCTASE"/>
    <property type="match status" value="1"/>
</dbReference>
<dbReference type="PROSITE" id="PS00062">
    <property type="entry name" value="ALDOKETO_REDUCTASE_2"/>
    <property type="match status" value="1"/>
</dbReference>
<dbReference type="InterPro" id="IPR018170">
    <property type="entry name" value="Aldo/ket_reductase_CS"/>
</dbReference>
<dbReference type="FunFam" id="3.20.20.100:FF:000006">
    <property type="entry name" value="Aldo-keto reductase family 1 member A1"/>
    <property type="match status" value="1"/>
</dbReference>
<accession>A0A2R3Z8Y3</accession>
<evidence type="ECO:0000256" key="1">
    <source>
        <dbReference type="ARBA" id="ARBA00007905"/>
    </source>
</evidence>
<evidence type="ECO:0000256" key="2">
    <source>
        <dbReference type="ARBA" id="ARBA00022857"/>
    </source>
</evidence>
<proteinExistence type="inferred from homology"/>
<dbReference type="Gene3D" id="3.20.20.100">
    <property type="entry name" value="NADP-dependent oxidoreductase domain"/>
    <property type="match status" value="1"/>
</dbReference>
<dbReference type="PROSITE" id="PS00798">
    <property type="entry name" value="ALDOKETO_REDUCTASE_1"/>
    <property type="match status" value="1"/>
</dbReference>
<dbReference type="KEGG" id="grs:C7S20_16460"/>
<feature type="binding site" evidence="5">
    <location>
        <position position="110"/>
    </location>
    <ligand>
        <name>substrate</name>
    </ligand>
</feature>
<dbReference type="AlphaFoldDB" id="A0A2R3Z8Y3"/>
<evidence type="ECO:0000313" key="8">
    <source>
        <dbReference type="EMBL" id="AVR46729.1"/>
    </source>
</evidence>
<dbReference type="RefSeq" id="WP_107013500.1">
    <property type="nucleotide sequence ID" value="NZ_CP028136.1"/>
</dbReference>
<keyword evidence="2" id="KW-0521">NADP</keyword>
<organism evidence="8 9">
    <name type="scientific">Christiangramia fulva</name>
    <dbReference type="NCBI Taxonomy" id="2126553"/>
    <lineage>
        <taxon>Bacteria</taxon>
        <taxon>Pseudomonadati</taxon>
        <taxon>Bacteroidota</taxon>
        <taxon>Flavobacteriia</taxon>
        <taxon>Flavobacteriales</taxon>
        <taxon>Flavobacteriaceae</taxon>
        <taxon>Christiangramia</taxon>
    </lineage>
</organism>
<dbReference type="CDD" id="cd19123">
    <property type="entry name" value="AKR_AKR3G1"/>
    <property type="match status" value="1"/>
</dbReference>
<evidence type="ECO:0000256" key="6">
    <source>
        <dbReference type="PIRSR" id="PIRSR000097-3"/>
    </source>
</evidence>
<dbReference type="GO" id="GO:0008106">
    <property type="term" value="F:alcohol dehydrogenase (NADP+) activity"/>
    <property type="evidence" value="ECO:0007669"/>
    <property type="project" value="InterPro"/>
</dbReference>